<proteinExistence type="inferred from homology"/>
<dbReference type="eggNOG" id="KOG2938">
    <property type="taxonomic scope" value="Eukaryota"/>
</dbReference>
<evidence type="ECO:0000256" key="1">
    <source>
        <dbReference type="ARBA" id="ARBA00009176"/>
    </source>
</evidence>
<organism evidence="5 6">
    <name type="scientific">Henningerozyma blattae (strain ATCC 34711 / CBS 6284 / DSM 70876 / NBRC 10599 / NRRL Y-10934 / UCD 77-7)</name>
    <name type="common">Yeast</name>
    <name type="synonym">Tetrapisispora blattae</name>
    <dbReference type="NCBI Taxonomy" id="1071380"/>
    <lineage>
        <taxon>Eukaryota</taxon>
        <taxon>Fungi</taxon>
        <taxon>Dikarya</taxon>
        <taxon>Ascomycota</taxon>
        <taxon>Saccharomycotina</taxon>
        <taxon>Saccharomycetes</taxon>
        <taxon>Saccharomycetales</taxon>
        <taxon>Saccharomycetaceae</taxon>
        <taxon>Henningerozyma</taxon>
    </lineage>
</organism>
<dbReference type="PANTHER" id="PTHR12304">
    <property type="entry name" value="INOSINE-URIDINE PREFERRING NUCLEOSIDE HYDROLASE"/>
    <property type="match status" value="1"/>
</dbReference>
<dbReference type="GO" id="GO:0008655">
    <property type="term" value="P:pyrimidine-containing compound salvage"/>
    <property type="evidence" value="ECO:0007669"/>
    <property type="project" value="EnsemblFungi"/>
</dbReference>
<feature type="domain" description="Inosine/uridine-preferring nucleoside hydrolase" evidence="4">
    <location>
        <begin position="14"/>
        <end position="334"/>
    </location>
</feature>
<evidence type="ECO:0000259" key="4">
    <source>
        <dbReference type="Pfam" id="PF01156"/>
    </source>
</evidence>
<dbReference type="Proteomes" id="UP000002866">
    <property type="component" value="Chromosome 4"/>
</dbReference>
<dbReference type="HOGENOM" id="CLU_036838_2_0_1"/>
<dbReference type="GO" id="GO:0006152">
    <property type="term" value="P:purine nucleoside catabolic process"/>
    <property type="evidence" value="ECO:0007669"/>
    <property type="project" value="TreeGrafter"/>
</dbReference>
<dbReference type="RefSeq" id="XP_004180208.1">
    <property type="nucleotide sequence ID" value="XM_004180160.1"/>
</dbReference>
<dbReference type="EMBL" id="HE806319">
    <property type="protein sequence ID" value="CCH60689.1"/>
    <property type="molecule type" value="Genomic_DNA"/>
</dbReference>
<dbReference type="GeneID" id="14495725"/>
<dbReference type="GO" id="GO:0045437">
    <property type="term" value="F:uridine nucleosidase activity"/>
    <property type="evidence" value="ECO:0007669"/>
    <property type="project" value="EnsemblFungi"/>
</dbReference>
<keyword evidence="3" id="KW-0326">Glycosidase</keyword>
<evidence type="ECO:0000313" key="6">
    <source>
        <dbReference type="Proteomes" id="UP000002866"/>
    </source>
</evidence>
<dbReference type="PANTHER" id="PTHR12304:SF4">
    <property type="entry name" value="URIDINE NUCLEOSIDASE"/>
    <property type="match status" value="1"/>
</dbReference>
<dbReference type="OrthoDB" id="432381at2759"/>
<dbReference type="InterPro" id="IPR001910">
    <property type="entry name" value="Inosine/uridine_hydrolase_dom"/>
</dbReference>
<protein>
    <recommendedName>
        <fullName evidence="4">Inosine/uridine-preferring nucleoside hydrolase domain-containing protein</fullName>
    </recommendedName>
</protein>
<dbReference type="Gene3D" id="3.90.245.10">
    <property type="entry name" value="Ribonucleoside hydrolase-like"/>
    <property type="match status" value="1"/>
</dbReference>
<dbReference type="SUPFAM" id="SSF53590">
    <property type="entry name" value="Nucleoside hydrolase"/>
    <property type="match status" value="1"/>
</dbReference>
<dbReference type="GO" id="GO:0006216">
    <property type="term" value="P:cytidine catabolic process"/>
    <property type="evidence" value="ECO:0007669"/>
    <property type="project" value="EnsemblFungi"/>
</dbReference>
<dbReference type="GO" id="GO:0005829">
    <property type="term" value="C:cytosol"/>
    <property type="evidence" value="ECO:0007669"/>
    <property type="project" value="TreeGrafter"/>
</dbReference>
<evidence type="ECO:0000256" key="2">
    <source>
        <dbReference type="ARBA" id="ARBA00022801"/>
    </source>
</evidence>
<gene>
    <name evidence="5" type="primary">TBLA0D01810</name>
    <name evidence="5" type="ORF">TBLA_0D01810</name>
</gene>
<dbReference type="InterPro" id="IPR023186">
    <property type="entry name" value="IUNH"/>
</dbReference>
<reference evidence="5 6" key="1">
    <citation type="journal article" date="2011" name="Proc. Natl. Acad. Sci. U.S.A.">
        <title>Evolutionary erosion of yeast sex chromosomes by mating-type switching accidents.</title>
        <authorList>
            <person name="Gordon J.L."/>
            <person name="Armisen D."/>
            <person name="Proux-Wera E."/>
            <person name="Oheigeartaigh S.S."/>
            <person name="Byrne K.P."/>
            <person name="Wolfe K.H."/>
        </authorList>
    </citation>
    <scope>NUCLEOTIDE SEQUENCE [LARGE SCALE GENOMIC DNA]</scope>
    <source>
        <strain evidence="6">ATCC 34711 / CBS 6284 / DSM 70876 / NBRC 10599 / NRRL Y-10934 / UCD 77-7</strain>
    </source>
</reference>
<accession>I2H2T7</accession>
<keyword evidence="2" id="KW-0378">Hydrolase</keyword>
<dbReference type="OMA" id="WVGVETK"/>
<dbReference type="GO" id="GO:0070636">
    <property type="term" value="F:nicotinic acid riboside hydrolase activity"/>
    <property type="evidence" value="ECO:0007669"/>
    <property type="project" value="EnsemblFungi"/>
</dbReference>
<dbReference type="Pfam" id="PF01156">
    <property type="entry name" value="IU_nuc_hydro"/>
    <property type="match status" value="1"/>
</dbReference>
<dbReference type="InterPro" id="IPR036452">
    <property type="entry name" value="Ribo_hydro-like"/>
</dbReference>
<dbReference type="GO" id="GO:0019358">
    <property type="term" value="P:nicotinate nucleotide salvage"/>
    <property type="evidence" value="ECO:0007669"/>
    <property type="project" value="EnsemblFungi"/>
</dbReference>
<keyword evidence="6" id="KW-1185">Reference proteome</keyword>
<dbReference type="GO" id="GO:0070635">
    <property type="term" value="F:nicotinamide riboside hydrolase activity"/>
    <property type="evidence" value="ECO:0007669"/>
    <property type="project" value="EnsemblFungi"/>
</dbReference>
<dbReference type="InParanoid" id="I2H2T7"/>
<comment type="similarity">
    <text evidence="1">Belongs to the IUNH family.</text>
</comment>
<dbReference type="GO" id="GO:0034355">
    <property type="term" value="P:NAD+ biosynthetic process via the salvage pathway"/>
    <property type="evidence" value="ECO:0007669"/>
    <property type="project" value="EnsemblFungi"/>
</dbReference>
<dbReference type="STRING" id="1071380.I2H2T7"/>
<dbReference type="AlphaFoldDB" id="I2H2T7"/>
<name>I2H2T7_HENB6</name>
<evidence type="ECO:0000313" key="5">
    <source>
        <dbReference type="EMBL" id="CCH60689.1"/>
    </source>
</evidence>
<sequence length="347" mass="38541">MTETTPAAQLQIPIWLDCDPGHDDAVAMLLSCFHPAFELLGISASYGNAPIERTEYNARSLITCFNKYNCGFEVYQGATRPWVRLPHYAPGIHGETGLDGTDLLPEPQFELSSVSYLDAIEEKINHCHSKGLAFNFVCTGPTTGIATLLKERPYLIDKISYISIMGGGFHGVGNANIHLSAEFNVWCDPHSANFLFTDPAISKKCIWIPLNLTHKAIATKSIVHDLFDAPMKRGTTIKPLMKDLFAYFGKAYKNQEGFQNGPPIHDPLALLPLLDFYGDSSTINFIYKRLDVIVNYSSENDPDLGKCSIVNEYARDSSLGVIVGVGLNFTRFWNDIKICVEYCEANQ</sequence>
<dbReference type="KEGG" id="tbl:TBLA_0D01810"/>
<dbReference type="GO" id="GO:0008477">
    <property type="term" value="F:purine nucleosidase activity"/>
    <property type="evidence" value="ECO:0007669"/>
    <property type="project" value="TreeGrafter"/>
</dbReference>
<evidence type="ECO:0000256" key="3">
    <source>
        <dbReference type="ARBA" id="ARBA00023295"/>
    </source>
</evidence>
<dbReference type="PROSITE" id="PS01247">
    <property type="entry name" value="IUNH"/>
    <property type="match status" value="1"/>
</dbReference>
<dbReference type="InterPro" id="IPR015910">
    <property type="entry name" value="I/U_nuclsd_hydro_CS"/>
</dbReference>
<dbReference type="FunCoup" id="I2H2T7">
    <property type="interactions" value="210"/>
</dbReference>
<dbReference type="GO" id="GO:0006218">
    <property type="term" value="P:uridine catabolic process"/>
    <property type="evidence" value="ECO:0007669"/>
    <property type="project" value="EnsemblFungi"/>
</dbReference>